<dbReference type="EMBL" id="JADBEM010000001">
    <property type="protein sequence ID" value="MBE1612926.1"/>
    <property type="molecule type" value="Genomic_DNA"/>
</dbReference>
<dbReference type="InterPro" id="IPR002575">
    <property type="entry name" value="Aminoglycoside_PTrfase"/>
</dbReference>
<name>A0A927N5S2_9ACTN</name>
<dbReference type="RefSeq" id="WP_192755884.1">
    <property type="nucleotide sequence ID" value="NZ_BAABJL010000239.1"/>
</dbReference>
<protein>
    <submittedName>
        <fullName evidence="2">Aminoglycoside phosphotransferase (APT) family kinase protein</fullName>
    </submittedName>
</protein>
<dbReference type="InterPro" id="IPR011009">
    <property type="entry name" value="Kinase-like_dom_sf"/>
</dbReference>
<feature type="domain" description="Aminoglycoside phosphotransferase" evidence="1">
    <location>
        <begin position="30"/>
        <end position="257"/>
    </location>
</feature>
<dbReference type="GO" id="GO:0016301">
    <property type="term" value="F:kinase activity"/>
    <property type="evidence" value="ECO:0007669"/>
    <property type="project" value="UniProtKB-KW"/>
</dbReference>
<dbReference type="Gene3D" id="3.90.1200.10">
    <property type="match status" value="1"/>
</dbReference>
<dbReference type="Proteomes" id="UP000638648">
    <property type="component" value="Unassembled WGS sequence"/>
</dbReference>
<sequence>MYTPTPEVVAQAFDLGRPLGDLVLVRRGDTDTWRLDTAEGSYLVKGYWSSSAGRYAGRQLLDQLEAAMAFERRALEAGIDMAEPIPPTDPTAGWVTRLDERLFRVYRWVENRELRPDDDLAGWLGRTMARIHQLKPLSQVGLPDWWRSPVWPRATWEEWFAEARRRDKSWSDLAQERLPSILEMSERIERLCEVAADCVTTHGDFKTHNMVMAPTGPVLVDWDSVRVDSAALEAGRVAYIFGAAGIEPIRRILAAYVAAGGEVSWAGRDLFLSVARHDLQVLFERILVSLERAPAARWMGDSQTTEHTIGELLRELPDTFEHLGRLAAEMSDIGSTGQIGRP</sequence>
<proteinExistence type="predicted"/>
<organism evidence="2 3">
    <name type="scientific">Actinopolymorpha pittospori</name>
    <dbReference type="NCBI Taxonomy" id="648752"/>
    <lineage>
        <taxon>Bacteria</taxon>
        <taxon>Bacillati</taxon>
        <taxon>Actinomycetota</taxon>
        <taxon>Actinomycetes</taxon>
        <taxon>Propionibacteriales</taxon>
        <taxon>Actinopolymorphaceae</taxon>
        <taxon>Actinopolymorpha</taxon>
    </lineage>
</organism>
<evidence type="ECO:0000313" key="2">
    <source>
        <dbReference type="EMBL" id="MBE1612926.1"/>
    </source>
</evidence>
<dbReference type="Pfam" id="PF01636">
    <property type="entry name" value="APH"/>
    <property type="match status" value="1"/>
</dbReference>
<keyword evidence="2" id="KW-0418">Kinase</keyword>
<reference evidence="2" key="1">
    <citation type="submission" date="2020-10" db="EMBL/GenBank/DDBJ databases">
        <title>Sequencing the genomes of 1000 actinobacteria strains.</title>
        <authorList>
            <person name="Klenk H.-P."/>
        </authorList>
    </citation>
    <scope>NUCLEOTIDE SEQUENCE</scope>
    <source>
        <strain evidence="2">DSM 45354</strain>
    </source>
</reference>
<keyword evidence="2" id="KW-0808">Transferase</keyword>
<dbReference type="AlphaFoldDB" id="A0A927N5S2"/>
<comment type="caution">
    <text evidence="2">The sequence shown here is derived from an EMBL/GenBank/DDBJ whole genome shotgun (WGS) entry which is preliminary data.</text>
</comment>
<evidence type="ECO:0000259" key="1">
    <source>
        <dbReference type="Pfam" id="PF01636"/>
    </source>
</evidence>
<evidence type="ECO:0000313" key="3">
    <source>
        <dbReference type="Proteomes" id="UP000638648"/>
    </source>
</evidence>
<accession>A0A927N5S2</accession>
<keyword evidence="3" id="KW-1185">Reference proteome</keyword>
<dbReference type="SUPFAM" id="SSF56112">
    <property type="entry name" value="Protein kinase-like (PK-like)"/>
    <property type="match status" value="1"/>
</dbReference>
<gene>
    <name evidence="2" type="ORF">HEB94_009774</name>
</gene>